<dbReference type="Pfam" id="PF13385">
    <property type="entry name" value="Laminin_G_3"/>
    <property type="match status" value="3"/>
</dbReference>
<evidence type="ECO:0000313" key="4">
    <source>
        <dbReference type="EMBL" id="MBN7795250.1"/>
    </source>
</evidence>
<dbReference type="Proteomes" id="UP000664303">
    <property type="component" value="Unassembled WGS sequence"/>
</dbReference>
<gene>
    <name evidence="4" type="ORF">JYP50_01520</name>
</gene>
<feature type="domain" description="LamG-like jellyroll fold" evidence="3">
    <location>
        <begin position="1115"/>
        <end position="1257"/>
    </location>
</feature>
<dbReference type="Pfam" id="PF17963">
    <property type="entry name" value="Big_9"/>
    <property type="match status" value="7"/>
</dbReference>
<evidence type="ECO:0000313" key="5">
    <source>
        <dbReference type="Proteomes" id="UP000664303"/>
    </source>
</evidence>
<dbReference type="InterPro" id="IPR013783">
    <property type="entry name" value="Ig-like_fold"/>
</dbReference>
<dbReference type="InterPro" id="IPR044060">
    <property type="entry name" value="Bacterial_rp_domain"/>
</dbReference>
<dbReference type="Pfam" id="PF18998">
    <property type="entry name" value="Flg_new_2"/>
    <property type="match status" value="6"/>
</dbReference>
<dbReference type="Gene3D" id="2.60.40.10">
    <property type="entry name" value="Immunoglobulins"/>
    <property type="match status" value="1"/>
</dbReference>
<protein>
    <submittedName>
        <fullName evidence="4">Tandem-95 repeat protein</fullName>
    </submittedName>
</protein>
<organism evidence="4 5">
    <name type="scientific">Parahaliea mediterranea</name>
    <dbReference type="NCBI Taxonomy" id="651086"/>
    <lineage>
        <taxon>Bacteria</taxon>
        <taxon>Pseudomonadati</taxon>
        <taxon>Pseudomonadota</taxon>
        <taxon>Gammaproteobacteria</taxon>
        <taxon>Cellvibrionales</taxon>
        <taxon>Halieaceae</taxon>
        <taxon>Parahaliea</taxon>
    </lineage>
</organism>
<dbReference type="PANTHER" id="PTHR47635:SF2">
    <property type="entry name" value="LAMG-LIKE JELLYROLL FOLD DOMAIN-CONTAINING PROTEIN"/>
    <property type="match status" value="1"/>
</dbReference>
<dbReference type="SUPFAM" id="SSF49265">
    <property type="entry name" value="Fibronectin type III"/>
    <property type="match status" value="1"/>
</dbReference>
<keyword evidence="2" id="KW-1015">Disulfide bond</keyword>
<comment type="caution">
    <text evidence="4">The sequence shown here is derived from an EMBL/GenBank/DDBJ whole genome shotgun (WGS) entry which is preliminary data.</text>
</comment>
<evidence type="ECO:0000256" key="2">
    <source>
        <dbReference type="ARBA" id="ARBA00023157"/>
    </source>
</evidence>
<dbReference type="InterPro" id="IPR013320">
    <property type="entry name" value="ConA-like_dom_sf"/>
</dbReference>
<dbReference type="InterPro" id="IPR006558">
    <property type="entry name" value="LamG-like"/>
</dbReference>
<accession>A0A939DBY1</accession>
<feature type="domain" description="LamG-like jellyroll fold" evidence="3">
    <location>
        <begin position="90"/>
        <end position="232"/>
    </location>
</feature>
<evidence type="ECO:0000259" key="3">
    <source>
        <dbReference type="SMART" id="SM00560"/>
    </source>
</evidence>
<dbReference type="SUPFAM" id="SSF49899">
    <property type="entry name" value="Concanavalin A-like lectins/glucanases"/>
    <property type="match status" value="5"/>
</dbReference>
<dbReference type="EMBL" id="JAFKCZ010000001">
    <property type="protein sequence ID" value="MBN7795250.1"/>
    <property type="molecule type" value="Genomic_DNA"/>
</dbReference>
<evidence type="ECO:0000256" key="1">
    <source>
        <dbReference type="ARBA" id="ARBA00022729"/>
    </source>
</evidence>
<keyword evidence="1" id="KW-0732">Signal</keyword>
<proteinExistence type="predicted"/>
<dbReference type="Gene3D" id="2.60.120.200">
    <property type="match status" value="5"/>
</dbReference>
<dbReference type="PANTHER" id="PTHR47635">
    <property type="entry name" value="CUB DOMAIN-CONTAINING PROTEIN"/>
    <property type="match status" value="1"/>
</dbReference>
<dbReference type="Gene3D" id="2.60.40.3440">
    <property type="match status" value="6"/>
</dbReference>
<dbReference type="RefSeq" id="WP_206558683.1">
    <property type="nucleotide sequence ID" value="NZ_JAFKCZ010000001.1"/>
</dbReference>
<dbReference type="NCBIfam" id="NF012211">
    <property type="entry name" value="tand_rpt_95"/>
    <property type="match status" value="7"/>
</dbReference>
<keyword evidence="5" id="KW-1185">Reference proteome</keyword>
<dbReference type="InterPro" id="IPR036116">
    <property type="entry name" value="FN3_sf"/>
</dbReference>
<name>A0A939DBY1_9GAMM</name>
<reference evidence="4" key="1">
    <citation type="submission" date="2021-02" db="EMBL/GenBank/DDBJ databases">
        <title>PHA producing bacteria isolated from coastal sediment in Guangdong, Shenzhen.</title>
        <authorList>
            <person name="Zheng W."/>
            <person name="Yu S."/>
            <person name="Huang Y."/>
        </authorList>
    </citation>
    <scope>NUCLEOTIDE SEQUENCE</scope>
    <source>
        <strain evidence="4">TN14-10</strain>
    </source>
</reference>
<feature type="domain" description="LamG-like jellyroll fold" evidence="3">
    <location>
        <begin position="699"/>
        <end position="841"/>
    </location>
</feature>
<dbReference type="Gene3D" id="2.60.40.2810">
    <property type="match status" value="1"/>
</dbReference>
<sequence length="3103" mass="320597">MRTPASIFGVFLLGLCCIWSTPGFGAKVVQLSLDEGSGTQALDGSGQGNHGELIGGPAYESGTADGSAYALRLDGVNDWVDLGNLDVAGAGLTLAVWFKADSFPGAAQDPRLLSKAVGLSDNEHVFMLSTIRSGDAVRLRGRVRVGGSTRTLIADTGNLLTGVWQHAALTHDGSTLRLYLDGQLVGSAPLAGAMDVDPSMGVAVGAQPGGGNRLFAGLLDRVQILDRALDAGEVLALVTGNGAPQAAADEYAVSEDTPLSVVAGGGVLSNDTDPEGDPLQAELVDDAAHGGLVLNADGSFDYTPGADYVGTDTFTYRASDGLQFSSLAQVSLVVGDVADAPLAVDDTYLAVPGESLAVAAGSGVLANDTDVDSVTLQAVLEAGVSNGQLSLSPDGSFTYSPDVGYDGSDSFRYRASDGELESESATVTIIIATPPVAMADAYTVNEDELWLTTALDGLLLNDIDSSGALDLVAELVSGPVHGTLQSLGADGAFSYLPAANFVGDDSFVYRAVDGGTGASAEATVTLTVLAVNDPPVALADSYQISENGALVVGVADGVLANDTDVDGDSLQNATLVDDVDHGTLALNADGSFTYMPEAGYRGADLFSYTVGDGLALSNTATVTIDVQAELPVISGSVVQLSLDEGSGTQALDGSGQGNHGELVGGPAYESGTADGSAYALRLDGVNDWVDLGNLDVAGAGLTLAVWFKADSYPGAAQDPRLLSKAAGLSDNEHVFMLSTIRSGGAVRLRGRVRVGGSTRTLIADAGNLLTGVWQHAALTHDGSTLRLYLDGQLVGSVPLAGAMDVDPSMGVAVGAQPGGGSRLFAGLLDRVQILDRALDAGEVLVLASGNGAPQAVADEYAVSEDTPLSVAVGGGVLSNDTDPEGDPLQAELVEDVAHGGLVLNADGSFDYTPGADYSGSDTFVYRAVDGSTGAGAEATVTLTVLAVNDPPVALADSYQASENGALVVGVANGVLANDTDVDGDPLHNATLVEDVDHGTLALNADGSFTYMPEAGYRGADLFSYTVGDGLALSNTATVTIDVQAELPVIPGSVVQLSLDEGGGTQALDGSGQGNHGELVGGPAYESGTADGSAYALRLDGVNDWVDLGNLDVAGAGLTLAVWFKADSYPGAAQDPRLLSKAVGLSDNEHVFMLSTIRSGGAVRLRGRVRVGGSTRTLIADAGNLLTGVWQHAALTHDGATLRLYLDGQLVGSVPLAGAMDVDPSMGVAVGAQPGGGSRLFAGLLDRVQILDRALDAGEVLALVTGNGAPQAVADEYAVSRDTPLSVAAGGGVLSNDTDPEGDPLQAELVDDVAHGSLALNADGSFDYTPGAGYIGTDTFTYRARDGLQSSSPVAVGLTVGGLVSDDFVGTSLDPGVWTLVDPLGGGQASAVGGRLVIDVPAGQNHEPWVGGNSAVRVMQSAADEDFQVEVKFDSVGSQVFQMQGVLAEQDGATFVRAGFYHDGSQIRVFTAVIDGGNSVVQANLALPGAVPPLYARLAREGDSWTHSYSMDGGDWQVAATFTQPLSVSAVGIYGGNSGSPAPAHAALADYFMNLAAPLERSYVLSRETTGRGAVVATPDQGSYAPGSAVTVEAKADPGWLFHSWSGDLAGAGNPAQLTMDGNVEALANFVQDCGGLAQYSLGISTSGSGLVAADPAVGCSPGSALYPEGAVVTLTALPDTGWMFEGWSGDLAGAVSPASITMSGDAVVQAHFSPVPVPEYTLTVATSGAGAVTLDPAGGTYEEGTVVTLTAAPEAGWLFESWDGDLAGTVNPQTLTVTADALVQANFIEPGSASGLVSDDFVGTSLDPGVWTLVDPLGGGQASAVGGRLVIDVPAGQNHEPWGGGNSAVRVMQSAADEDFLVEVKFDSAGSQAFQMQGVLAEQDGATFVRAGIYHDGSQVRVFTAFIDGGNSVVQANLALPGAVPPLYARLAREGDSWTHSYSMDGGDWQVAATFTQPLSVSAVGIYGGNSGSPAPAHAALADYFMNLAAPLERSYVLSRETTGRGAVVATPDQGSYAPGSAVTVEAQADPGWLFHSWSGDLAGAGNPAQLTMDGNVEALANFVQDCGGLAQYSLGISTSGPGLVAVDPAVGCSPGSALYPEGAVVTLTALPDTGWMFEGWSGDLAGAVSPASITMSGDAVVQAHFSPVPVPEYTLTVATSGAGAVTLDPAGGTYAEGTVVTLTAAPEAGWLFEGWDGDLTGTVNPLAAPVDGDMTVTAIFREIGGSGPILSNVVVQPTGPTTATVTWSTDVGAVSRADYGITTQYGASASSEVYEFEHSLELDWLRCEQSYALRLTSEAFSGDSGTASLVFTTADCPHPGIGSAPSITLFDDNVLTFGDRGRAQRWINVRGRVATAHALNSLTYALNGGNPENLNVGPDSRRLAGKGDFNVEIDYTQLVPGANQLVIRAEDDSGRSTSETVTVVLDTTTLDPDYTVDWSLDGTVERWAYPVDGEWSVENGEVASRTLDYDRLLVIGDVGWTDYEVTVPVTVHEHGPHAYVWQSGSPLVGLAIRWPGHTPLGSEQPSQYWFPAGAFAWYLWGSGYELIGSDNSRYDSHVAPLVFGVRYVFKVQVETLDATDTRYRFKVWEEAEPEPLQWHMEFVTDQGPVSGAIGLLAHHADARFGNVEVKALVNPEIPSTPENLVAVPMGASRVDLFWDASIDDVGVTEYQIYRDSILVATVTDTRWTDGNAGGGPYLYEVRAGDEAGNQSEAAVATVTAIGSDSGAWWDSNWRYRTLLSVGSAEFPREGRVAELDVNFTQLIADLGASGEVDLSTLRCHEVDANGAVVSADIPFQFVPAINFDPVSNAVGDIVIYMSGLTPQRSARYFHLYFDTLGGGSTPSPGSAPLVALTDDVFDEDQYAYEIQTQVGTYLFQKQGGAFSSVLDNNGNDWVDYHPTGGSAGNFRGIPNLVYPEGHFHPGSLGATSSLVHHGPVKVVVDSQTNDGLWKTRWEFYPNRATMTVLAAARPYWFLYEGTPGGVFDANSDFSVRSDGSTALLSSSWSGDLPADQWVYFADPVAGRSLFLAQHEDDLVIDSYRPQEGVMTVFGFGRNELESLITSVPASFSMGLIDATDFSDASELIESAIKPLELSVSVPAALD</sequence>
<dbReference type="Gene3D" id="2.60.120.560">
    <property type="entry name" value="Exo-inulinase, domain 1"/>
    <property type="match status" value="1"/>
</dbReference>
<dbReference type="SMART" id="SM00560">
    <property type="entry name" value="LamGL"/>
    <property type="match status" value="3"/>
</dbReference>